<dbReference type="EMBL" id="BAABFL010000467">
    <property type="protein sequence ID" value="GAA4652014.1"/>
    <property type="molecule type" value="Genomic_DNA"/>
</dbReference>
<dbReference type="Pfam" id="PF03372">
    <property type="entry name" value="Exo_endo_phos"/>
    <property type="match status" value="1"/>
</dbReference>
<keyword evidence="2" id="KW-0255">Endonuclease</keyword>
<dbReference type="InterPro" id="IPR036691">
    <property type="entry name" value="Endo/exonu/phosph_ase_sf"/>
</dbReference>
<protein>
    <submittedName>
        <fullName evidence="2">Endonuclease/exonuclease/phosphatase family protein</fullName>
    </submittedName>
</protein>
<dbReference type="GO" id="GO:0004519">
    <property type="term" value="F:endonuclease activity"/>
    <property type="evidence" value="ECO:0007669"/>
    <property type="project" value="UniProtKB-KW"/>
</dbReference>
<evidence type="ECO:0000313" key="2">
    <source>
        <dbReference type="EMBL" id="GAA4652014.1"/>
    </source>
</evidence>
<comment type="caution">
    <text evidence="2">The sequence shown here is derived from an EMBL/GenBank/DDBJ whole genome shotgun (WGS) entry which is preliminary data.</text>
</comment>
<dbReference type="RefSeq" id="WP_345198502.1">
    <property type="nucleotide sequence ID" value="NZ_BAABFL010000467.1"/>
</dbReference>
<organism evidence="2 3">
    <name type="scientific">Kistimonas scapharcae</name>
    <dbReference type="NCBI Taxonomy" id="1036133"/>
    <lineage>
        <taxon>Bacteria</taxon>
        <taxon>Pseudomonadati</taxon>
        <taxon>Pseudomonadota</taxon>
        <taxon>Gammaproteobacteria</taxon>
        <taxon>Oceanospirillales</taxon>
        <taxon>Endozoicomonadaceae</taxon>
        <taxon>Kistimonas</taxon>
    </lineage>
</organism>
<evidence type="ECO:0000313" key="3">
    <source>
        <dbReference type="Proteomes" id="UP001500604"/>
    </source>
</evidence>
<reference evidence="3" key="1">
    <citation type="journal article" date="2019" name="Int. J. Syst. Evol. Microbiol.">
        <title>The Global Catalogue of Microorganisms (GCM) 10K type strain sequencing project: providing services to taxonomists for standard genome sequencing and annotation.</title>
        <authorList>
            <consortium name="The Broad Institute Genomics Platform"/>
            <consortium name="The Broad Institute Genome Sequencing Center for Infectious Disease"/>
            <person name="Wu L."/>
            <person name="Ma J."/>
        </authorList>
    </citation>
    <scope>NUCLEOTIDE SEQUENCE [LARGE SCALE GENOMIC DNA]</scope>
    <source>
        <strain evidence="3">JCM 17805</strain>
    </source>
</reference>
<dbReference type="Proteomes" id="UP001500604">
    <property type="component" value="Unassembled WGS sequence"/>
</dbReference>
<sequence>MNAIRGLLAHHKTGRGFHQGQVVSASVDDAVQDAARNTVKLLSFNIQVGINTQQYRHYLTRSWQHILPTSARVTNLDQIARLISPYDIVAIQEADGGSLRSGFINQIEYLAHRARFPFWYQQLNRNLGRIAQHSNGLLTRQEPLDLEDHKLPGLLPGRGAIVTRLGSVDNPLLVVMMHLALSQRTRNNQLAYIRDLIEGCEHVILMGDMNTHAEQLMGHSPLKGSDLRPALWNDNTFPSWRPRKSLDHIFLSSSLAVRDYGVVDFALSDHLPVSVEIELPEGFYLTTPV</sequence>
<name>A0ABP8V7R1_9GAMM</name>
<keyword evidence="2" id="KW-0378">Hydrolase</keyword>
<keyword evidence="2" id="KW-0540">Nuclease</keyword>
<dbReference type="InterPro" id="IPR051916">
    <property type="entry name" value="GPI-anchor_lipid_remodeler"/>
</dbReference>
<keyword evidence="3" id="KW-1185">Reference proteome</keyword>
<gene>
    <name evidence="2" type="ORF">GCM10023116_42980</name>
</gene>
<dbReference type="PANTHER" id="PTHR14859">
    <property type="entry name" value="CALCOFLUOR WHITE HYPERSENSITIVE PROTEIN PRECURSOR"/>
    <property type="match status" value="1"/>
</dbReference>
<proteinExistence type="predicted"/>
<dbReference type="InterPro" id="IPR005135">
    <property type="entry name" value="Endo/exonuclease/phosphatase"/>
</dbReference>
<dbReference type="PANTHER" id="PTHR14859:SF15">
    <property type="entry name" value="ENDONUCLEASE_EXONUCLEASE_PHOSPHATASE DOMAIN-CONTAINING PROTEIN"/>
    <property type="match status" value="1"/>
</dbReference>
<accession>A0ABP8V7R1</accession>
<dbReference type="Gene3D" id="3.60.10.10">
    <property type="entry name" value="Endonuclease/exonuclease/phosphatase"/>
    <property type="match status" value="1"/>
</dbReference>
<evidence type="ECO:0000259" key="1">
    <source>
        <dbReference type="Pfam" id="PF03372"/>
    </source>
</evidence>
<feature type="domain" description="Endonuclease/exonuclease/phosphatase" evidence="1">
    <location>
        <begin position="42"/>
        <end position="270"/>
    </location>
</feature>
<dbReference type="SUPFAM" id="SSF56219">
    <property type="entry name" value="DNase I-like"/>
    <property type="match status" value="1"/>
</dbReference>